<accession>A0A7J6TSC1</accession>
<evidence type="ECO:0000256" key="1">
    <source>
        <dbReference type="SAM" id="MobiDB-lite"/>
    </source>
</evidence>
<dbReference type="Proteomes" id="UP000574390">
    <property type="component" value="Unassembled WGS sequence"/>
</dbReference>
<reference evidence="2 3" key="1">
    <citation type="submission" date="2020-04" db="EMBL/GenBank/DDBJ databases">
        <title>Perkinsus olseni comparative genomics.</title>
        <authorList>
            <person name="Bogema D.R."/>
        </authorList>
    </citation>
    <scope>NUCLEOTIDE SEQUENCE [LARGE SCALE GENOMIC DNA]</scope>
    <source>
        <strain evidence="2">ATCC PRA-205</strain>
    </source>
</reference>
<gene>
    <name evidence="2" type="primary">ANKRD42_1</name>
    <name evidence="2" type="ORF">FOZ62_000196</name>
</gene>
<dbReference type="EMBL" id="JABANM010005613">
    <property type="protein sequence ID" value="KAF4747310.1"/>
    <property type="molecule type" value="Genomic_DNA"/>
</dbReference>
<evidence type="ECO:0000313" key="3">
    <source>
        <dbReference type="Proteomes" id="UP000574390"/>
    </source>
</evidence>
<name>A0A7J6TSC1_PEROL</name>
<protein>
    <submittedName>
        <fullName evidence="2">Ankyrin Repeat</fullName>
    </submittedName>
</protein>
<feature type="non-terminal residue" evidence="2">
    <location>
        <position position="185"/>
    </location>
</feature>
<organism evidence="2 3">
    <name type="scientific">Perkinsus olseni</name>
    <name type="common">Perkinsus atlanticus</name>
    <dbReference type="NCBI Taxonomy" id="32597"/>
    <lineage>
        <taxon>Eukaryota</taxon>
        <taxon>Sar</taxon>
        <taxon>Alveolata</taxon>
        <taxon>Perkinsozoa</taxon>
        <taxon>Perkinsea</taxon>
        <taxon>Perkinsida</taxon>
        <taxon>Perkinsidae</taxon>
        <taxon>Perkinsus</taxon>
    </lineage>
</organism>
<evidence type="ECO:0000313" key="2">
    <source>
        <dbReference type="EMBL" id="KAF4747310.1"/>
    </source>
</evidence>
<comment type="caution">
    <text evidence="2">The sequence shown here is derived from an EMBL/GenBank/DDBJ whole genome shotgun (WGS) entry which is preliminary data.</text>
</comment>
<feature type="region of interest" description="Disordered" evidence="1">
    <location>
        <begin position="152"/>
        <end position="185"/>
    </location>
</feature>
<sequence length="185" mass="20197">LIHRPFFHNLREDSRRAGGRDTCPRTGLVIHSAIVSAAPSSKSGGWFSGGPKWTTQEATVTADAYIYLQAEHQDDAKPITALLTQSTVTLASEGDSEILTIKPVKQSGMFTSAPKSLQLKFPLDGQHLGGRWLELLHRVQCQARNREELLAATVGGKSSKSHRDSSHRSSDDGNMEAPDHQQDKA</sequence>
<feature type="compositionally biased region" description="Basic and acidic residues" evidence="1">
    <location>
        <begin position="161"/>
        <end position="185"/>
    </location>
</feature>
<dbReference type="AlphaFoldDB" id="A0A7J6TSC1"/>
<proteinExistence type="predicted"/>